<evidence type="ECO:0000256" key="1">
    <source>
        <dbReference type="SAM" id="SignalP"/>
    </source>
</evidence>
<dbReference type="Gene3D" id="2.60.120.260">
    <property type="entry name" value="Galactose-binding domain-like"/>
    <property type="match status" value="1"/>
</dbReference>
<dbReference type="EMBL" id="VUNS01000001">
    <property type="protein sequence ID" value="MST95738.1"/>
    <property type="molecule type" value="Genomic_DNA"/>
</dbReference>
<proteinExistence type="predicted"/>
<feature type="domain" description="F5/8 type C" evidence="2">
    <location>
        <begin position="12"/>
        <end position="171"/>
    </location>
</feature>
<dbReference type="RefSeq" id="WP_106053255.1">
    <property type="nucleotide sequence ID" value="NZ_DBFCGB010000018.1"/>
</dbReference>
<gene>
    <name evidence="3" type="ORF">FYJ85_01580</name>
</gene>
<sequence length="942" mass="105872">MMKQMVLLGCMCASFVLSAADGGKEAENLNRLPGTKLSADSVFYKYTADKAADGDRTDKLSRWVSSAESGEHWIMAEYDAPRKVNAVTLVFWTDTHVSLDFDIEGRVDGKWVTLREVRGNRAVAPRLVFPEREVSALRVVFRKQIPDSMVRLYEFSAECAPHALELSMSPTRGNGFLEEGEARSVTLYCHEKSPVRLNLRLGLKAEAGRPAAESVQENRTVELKGAQTFRLPVPKTFGAYEYEIVLTDEDGTTVLSQTEPFFYFPPSNPAYKTASPFAAHYYHMHPALIDYVGLYWWRNHDVYGRWNNNMDEQGNADWSELDERLAEVRANRIRECAVLLGAPRKYSTVLPGEPVSSGRDSIYSYYPPSDIGAWCRLYLEPLAGKVAKASPFRVYEIWNEAWSYYRLRGLHGTPGEAMQLFRESYETLKKADPEAMVYPTDTGAALKESPYAFREFGRDMFELGYLRWADLMSYHSYGMMDYGRLENYRANMWNYGRDFEMWSTETAASGQPFHRLMESLLSHRVWGNGKTFIYNGSLWAPLYSDGRPHKNLVAMAAMIRELGDALPLGFEENGDVTAYLFANGGTPVAVLFSKSAEPAEIDLPLSRNSVVRDVFGRELDAKQPVLSLDNPVFVRDPAPEAVVRLAAAQLDFLAKHARKNGEWARIAAERLRKAEKGGLIDAVRAEVKRISAFRGSLESDVLYDTNLVLDVLTNLEICLARREKEEVSAPATVKELRRAVAGQWEAIRARTGDNGVLLDSERLTSRAQKEVQFAMQYDSDGDAVARDIWLNRAAADLANAGARTASEKLTELYKTKSYFRSHKILIRSELYCFPAGKPQEAVITLANPTGTPRRGTLSVELPEGWKADRTELAYEVPPLSRRLLRMELTAPASFRKEWRGKIVVTDRDGNFPAVQADCRIVEKVPPYPVLGGSISTGEFTGN</sequence>
<dbReference type="SUPFAM" id="SSF51445">
    <property type="entry name" value="(Trans)glycosidases"/>
    <property type="match status" value="1"/>
</dbReference>
<evidence type="ECO:0000313" key="3">
    <source>
        <dbReference type="EMBL" id="MST95738.1"/>
    </source>
</evidence>
<organism evidence="3 4">
    <name type="scientific">Victivallis lenta</name>
    <dbReference type="NCBI Taxonomy" id="2606640"/>
    <lineage>
        <taxon>Bacteria</taxon>
        <taxon>Pseudomonadati</taxon>
        <taxon>Lentisphaerota</taxon>
        <taxon>Lentisphaeria</taxon>
        <taxon>Victivallales</taxon>
        <taxon>Victivallaceae</taxon>
        <taxon>Victivallis</taxon>
    </lineage>
</organism>
<feature type="chain" id="PRO_5032721695" description="F5/8 type C domain-containing protein" evidence="1">
    <location>
        <begin position="20"/>
        <end position="942"/>
    </location>
</feature>
<dbReference type="PROSITE" id="PS50022">
    <property type="entry name" value="FA58C_3"/>
    <property type="match status" value="1"/>
</dbReference>
<keyword evidence="4" id="KW-1185">Reference proteome</keyword>
<evidence type="ECO:0000313" key="4">
    <source>
        <dbReference type="Proteomes" id="UP000435649"/>
    </source>
</evidence>
<dbReference type="Gene3D" id="3.20.20.80">
    <property type="entry name" value="Glycosidases"/>
    <property type="match status" value="1"/>
</dbReference>
<dbReference type="InterPro" id="IPR008979">
    <property type="entry name" value="Galactose-bd-like_sf"/>
</dbReference>
<dbReference type="Proteomes" id="UP000435649">
    <property type="component" value="Unassembled WGS sequence"/>
</dbReference>
<dbReference type="InterPro" id="IPR017853">
    <property type="entry name" value="GH"/>
</dbReference>
<keyword evidence="1" id="KW-0732">Signal</keyword>
<comment type="caution">
    <text evidence="3">The sequence shown here is derived from an EMBL/GenBank/DDBJ whole genome shotgun (WGS) entry which is preliminary data.</text>
</comment>
<accession>A0A844FZF0</accession>
<evidence type="ECO:0000259" key="2">
    <source>
        <dbReference type="PROSITE" id="PS50022"/>
    </source>
</evidence>
<reference evidence="3 4" key="1">
    <citation type="submission" date="2019-08" db="EMBL/GenBank/DDBJ databases">
        <title>In-depth cultivation of the pig gut microbiome towards novel bacterial diversity and tailored functional studies.</title>
        <authorList>
            <person name="Wylensek D."/>
            <person name="Hitch T.C.A."/>
            <person name="Clavel T."/>
        </authorList>
    </citation>
    <scope>NUCLEOTIDE SEQUENCE [LARGE SCALE GENOMIC DNA]</scope>
    <source>
        <strain evidence="3 4">BBE-744-WT-12</strain>
    </source>
</reference>
<dbReference type="InterPro" id="IPR000421">
    <property type="entry name" value="FA58C"/>
</dbReference>
<feature type="signal peptide" evidence="1">
    <location>
        <begin position="1"/>
        <end position="19"/>
    </location>
</feature>
<name>A0A844FZF0_9BACT</name>
<protein>
    <recommendedName>
        <fullName evidence="2">F5/8 type C domain-containing protein</fullName>
    </recommendedName>
</protein>
<dbReference type="AlphaFoldDB" id="A0A844FZF0"/>
<dbReference type="SUPFAM" id="SSF49785">
    <property type="entry name" value="Galactose-binding domain-like"/>
    <property type="match status" value="1"/>
</dbReference>
<dbReference type="Pfam" id="PF00754">
    <property type="entry name" value="F5_F8_type_C"/>
    <property type="match status" value="1"/>
</dbReference>